<dbReference type="Proteomes" id="UP001152484">
    <property type="component" value="Unassembled WGS sequence"/>
</dbReference>
<comment type="caution">
    <text evidence="3">The sequence shown here is derived from an EMBL/GenBank/DDBJ whole genome shotgun (WGS) entry which is preliminary data.</text>
</comment>
<proteinExistence type="predicted"/>
<dbReference type="OrthoDB" id="1461560at2759"/>
<feature type="domain" description="DUF4283" evidence="2">
    <location>
        <begin position="64"/>
        <end position="144"/>
    </location>
</feature>
<dbReference type="Pfam" id="PF14111">
    <property type="entry name" value="DUF4283"/>
    <property type="match status" value="1"/>
</dbReference>
<sequence length="431" mass="47754">MLTAPAQSAAKIAKTAAITTEMERKSWNDLFKDNRAPTHGLKLKYVPPKEKGLDFADRIFPSMTEMWGHCLVGFFTGTFPGLKAIHELNNEWGVKCLVRSHKKGWVIFKFSSEQDRTKVLNGGPYSIFGKLLFLKVLSDDFSFDDEEFLKVPIWVKFPNLPLKLWNEEAMSEVASMVGVPLTTDKVTQDKSNHNFARVLIEVDVSKPPQLSFPIRLPSRKVFKQFVVYETFPSFCFHCKEYGHHPFICKILAEKEISATEPDAKVGALESTCCAKPNEAPEALVPAVPEVGIPAPVLVPAANVDVAQPAEPNQTALVAALVATSTTCVELAVATTPVVLAAAQLDGNEVANSLQFPEVVLNGNESAKNKNKIKKKKRKTGRPRTFKSGARAPKRIENESSGWYETDNSKGEDLVPERMTLFEFFSNRANGK</sequence>
<dbReference type="PANTHER" id="PTHR31286">
    <property type="entry name" value="GLYCINE-RICH CELL WALL STRUCTURAL PROTEIN 1.8-LIKE"/>
    <property type="match status" value="1"/>
</dbReference>
<keyword evidence="4" id="KW-1185">Reference proteome</keyword>
<accession>A0A9P0Z9R4</accession>
<dbReference type="InterPro" id="IPR025558">
    <property type="entry name" value="DUF4283"/>
</dbReference>
<gene>
    <name evidence="3" type="ORF">CEURO_LOCUS11876</name>
</gene>
<protein>
    <recommendedName>
        <fullName evidence="2">DUF4283 domain-containing protein</fullName>
    </recommendedName>
</protein>
<dbReference type="AlphaFoldDB" id="A0A9P0Z9R4"/>
<feature type="compositionally biased region" description="Basic residues" evidence="1">
    <location>
        <begin position="368"/>
        <end position="384"/>
    </location>
</feature>
<evidence type="ECO:0000256" key="1">
    <source>
        <dbReference type="SAM" id="MobiDB-lite"/>
    </source>
</evidence>
<reference evidence="3" key="1">
    <citation type="submission" date="2022-07" db="EMBL/GenBank/DDBJ databases">
        <authorList>
            <person name="Macas J."/>
            <person name="Novak P."/>
            <person name="Neumann P."/>
        </authorList>
    </citation>
    <scope>NUCLEOTIDE SEQUENCE</scope>
</reference>
<evidence type="ECO:0000313" key="4">
    <source>
        <dbReference type="Proteomes" id="UP001152484"/>
    </source>
</evidence>
<dbReference type="EMBL" id="CAMAPE010000029">
    <property type="protein sequence ID" value="CAH9092244.1"/>
    <property type="molecule type" value="Genomic_DNA"/>
</dbReference>
<name>A0A9P0Z9R4_CUSEU</name>
<evidence type="ECO:0000259" key="2">
    <source>
        <dbReference type="Pfam" id="PF14111"/>
    </source>
</evidence>
<feature type="region of interest" description="Disordered" evidence="1">
    <location>
        <begin position="365"/>
        <end position="410"/>
    </location>
</feature>
<evidence type="ECO:0000313" key="3">
    <source>
        <dbReference type="EMBL" id="CAH9092244.1"/>
    </source>
</evidence>
<organism evidence="3 4">
    <name type="scientific">Cuscuta europaea</name>
    <name type="common">European dodder</name>
    <dbReference type="NCBI Taxonomy" id="41803"/>
    <lineage>
        <taxon>Eukaryota</taxon>
        <taxon>Viridiplantae</taxon>
        <taxon>Streptophyta</taxon>
        <taxon>Embryophyta</taxon>
        <taxon>Tracheophyta</taxon>
        <taxon>Spermatophyta</taxon>
        <taxon>Magnoliopsida</taxon>
        <taxon>eudicotyledons</taxon>
        <taxon>Gunneridae</taxon>
        <taxon>Pentapetalae</taxon>
        <taxon>asterids</taxon>
        <taxon>lamiids</taxon>
        <taxon>Solanales</taxon>
        <taxon>Convolvulaceae</taxon>
        <taxon>Cuscuteae</taxon>
        <taxon>Cuscuta</taxon>
        <taxon>Cuscuta subgen. Cuscuta</taxon>
    </lineage>
</organism>
<dbReference type="InterPro" id="IPR040256">
    <property type="entry name" value="At4g02000-like"/>
</dbReference>
<dbReference type="PANTHER" id="PTHR31286:SF168">
    <property type="entry name" value="DUF4283 DOMAIN-CONTAINING PROTEIN"/>
    <property type="match status" value="1"/>
</dbReference>